<evidence type="ECO:0000313" key="4">
    <source>
        <dbReference type="Proteomes" id="UP000315343"/>
    </source>
</evidence>
<dbReference type="PANTHER" id="PTHR21666">
    <property type="entry name" value="PEPTIDASE-RELATED"/>
    <property type="match status" value="1"/>
</dbReference>
<dbReference type="InterPro" id="IPR050570">
    <property type="entry name" value="Cell_wall_metabolism_enzyme"/>
</dbReference>
<keyword evidence="1" id="KW-0812">Transmembrane</keyword>
<evidence type="ECO:0000259" key="2">
    <source>
        <dbReference type="Pfam" id="PF01551"/>
    </source>
</evidence>
<organism evidence="3 4">
    <name type="scientific">Sedimentibacter saalensis</name>
    <dbReference type="NCBI Taxonomy" id="130788"/>
    <lineage>
        <taxon>Bacteria</taxon>
        <taxon>Bacillati</taxon>
        <taxon>Bacillota</taxon>
        <taxon>Tissierellia</taxon>
        <taxon>Sedimentibacter</taxon>
    </lineage>
</organism>
<dbReference type="Gene3D" id="2.70.70.10">
    <property type="entry name" value="Glucose Permease (Domain IIA)"/>
    <property type="match status" value="1"/>
</dbReference>
<gene>
    <name evidence="3" type="ORF">LY60_02189</name>
</gene>
<name>A0A562J9U1_9FIRM</name>
<proteinExistence type="predicted"/>
<dbReference type="Pfam" id="PF01551">
    <property type="entry name" value="Peptidase_M23"/>
    <property type="match status" value="1"/>
</dbReference>
<dbReference type="CDD" id="cd12797">
    <property type="entry name" value="M23_peptidase"/>
    <property type="match status" value="1"/>
</dbReference>
<dbReference type="OrthoDB" id="9814460at2"/>
<dbReference type="SUPFAM" id="SSF51261">
    <property type="entry name" value="Duplicated hybrid motif"/>
    <property type="match status" value="1"/>
</dbReference>
<keyword evidence="4" id="KW-1185">Reference proteome</keyword>
<feature type="domain" description="M23ase beta-sheet core" evidence="2">
    <location>
        <begin position="115"/>
        <end position="202"/>
    </location>
</feature>
<accession>A0A562J9U1</accession>
<feature type="transmembrane region" description="Helical" evidence="1">
    <location>
        <begin position="21"/>
        <end position="38"/>
    </location>
</feature>
<protein>
    <submittedName>
        <fullName evidence="3">Peptidase M23-like protein</fullName>
    </submittedName>
</protein>
<dbReference type="RefSeq" id="WP_145083270.1">
    <property type="nucleotide sequence ID" value="NZ_DAMBUX010000001.1"/>
</dbReference>
<keyword evidence="1" id="KW-0472">Membrane</keyword>
<reference evidence="3 4" key="1">
    <citation type="submission" date="2019-07" db="EMBL/GenBank/DDBJ databases">
        <title>Genomic Encyclopedia of Type Strains, Phase I: the one thousand microbial genomes (KMG-I) project.</title>
        <authorList>
            <person name="Kyrpides N."/>
        </authorList>
    </citation>
    <scope>NUCLEOTIDE SEQUENCE [LARGE SCALE GENOMIC DNA]</scope>
    <source>
        <strain evidence="3 4">DSM 13558</strain>
    </source>
</reference>
<evidence type="ECO:0000313" key="3">
    <source>
        <dbReference type="EMBL" id="TWH79870.1"/>
    </source>
</evidence>
<dbReference type="GO" id="GO:0004222">
    <property type="term" value="F:metalloendopeptidase activity"/>
    <property type="evidence" value="ECO:0007669"/>
    <property type="project" value="TreeGrafter"/>
</dbReference>
<keyword evidence="1" id="KW-1133">Transmembrane helix</keyword>
<dbReference type="EMBL" id="VLKH01000005">
    <property type="protein sequence ID" value="TWH79870.1"/>
    <property type="molecule type" value="Genomic_DNA"/>
</dbReference>
<dbReference type="InterPro" id="IPR016047">
    <property type="entry name" value="M23ase_b-sheet_dom"/>
</dbReference>
<dbReference type="AlphaFoldDB" id="A0A562J9U1"/>
<dbReference type="Proteomes" id="UP000315343">
    <property type="component" value="Unassembled WGS sequence"/>
</dbReference>
<evidence type="ECO:0000256" key="1">
    <source>
        <dbReference type="SAM" id="Phobius"/>
    </source>
</evidence>
<dbReference type="InterPro" id="IPR011055">
    <property type="entry name" value="Dup_hybrid_motif"/>
</dbReference>
<sequence>MNKITRKRINIKRKENINKKLALQVIFSIVLVAAVIITKNIDSEASRKFINAADQKITQSLNLKEVKSTIGEAALGIKNRLPFINGKASDFAAPVNGKIYKNYGINKGTEANYYNHGLDIISNTQSVKSISSGTVVQLGNNEKLSDYVVVESKGKTIIYGQIKEAFVTEGEHVAAGDVIAALNEESMMLHLEVWEDGESVNPAKLFNIVD</sequence>
<comment type="caution">
    <text evidence="3">The sequence shown here is derived from an EMBL/GenBank/DDBJ whole genome shotgun (WGS) entry which is preliminary data.</text>
</comment>
<dbReference type="PANTHER" id="PTHR21666:SF270">
    <property type="entry name" value="MUREIN HYDROLASE ACTIVATOR ENVC"/>
    <property type="match status" value="1"/>
</dbReference>